<dbReference type="AlphaFoldDB" id="A0A1I8A7K7"/>
<evidence type="ECO:0000256" key="2">
    <source>
        <dbReference type="SAM" id="MobiDB-lite"/>
    </source>
</evidence>
<proteinExistence type="predicted"/>
<protein>
    <submittedName>
        <fullName evidence="4">BZIP domain-containing protein</fullName>
    </submittedName>
</protein>
<feature type="compositionally biased region" description="Basic and acidic residues" evidence="2">
    <location>
        <begin position="51"/>
        <end position="61"/>
    </location>
</feature>
<organism evidence="3 4">
    <name type="scientific">Steinernema glaseri</name>
    <dbReference type="NCBI Taxonomy" id="37863"/>
    <lineage>
        <taxon>Eukaryota</taxon>
        <taxon>Metazoa</taxon>
        <taxon>Ecdysozoa</taxon>
        <taxon>Nematoda</taxon>
        <taxon>Chromadorea</taxon>
        <taxon>Rhabditida</taxon>
        <taxon>Tylenchina</taxon>
        <taxon>Panagrolaimomorpha</taxon>
        <taxon>Strongyloidoidea</taxon>
        <taxon>Steinernematidae</taxon>
        <taxon>Steinernema</taxon>
    </lineage>
</organism>
<feature type="coiled-coil region" evidence="1">
    <location>
        <begin position="90"/>
        <end position="124"/>
    </location>
</feature>
<keyword evidence="1" id="KW-0175">Coiled coil</keyword>
<feature type="region of interest" description="Disordered" evidence="2">
    <location>
        <begin position="1"/>
        <end position="61"/>
    </location>
</feature>
<evidence type="ECO:0000256" key="1">
    <source>
        <dbReference type="SAM" id="Coils"/>
    </source>
</evidence>
<keyword evidence="3" id="KW-1185">Reference proteome</keyword>
<evidence type="ECO:0000313" key="4">
    <source>
        <dbReference type="WBParaSite" id="L893_g33666.t1"/>
    </source>
</evidence>
<feature type="compositionally biased region" description="Acidic residues" evidence="2">
    <location>
        <begin position="1"/>
        <end position="11"/>
    </location>
</feature>
<reference evidence="4" key="1">
    <citation type="submission" date="2016-11" db="UniProtKB">
        <authorList>
            <consortium name="WormBaseParasite"/>
        </authorList>
    </citation>
    <scope>IDENTIFICATION</scope>
</reference>
<sequence>MGSLELAEEFTIDQPLEQDKELPKTPKKVHFADNLIATPTPFRPGPVSPLGRERDCQQPSEEKSTFIFNHVPVAVPVPYENPPRKGCGDLAKVDNKKDLKKRKVKQQRREADQIRRKRKKAAAVGTHVVAFADDDTLADLASTLNMPVINYSVVLSL</sequence>
<evidence type="ECO:0000313" key="3">
    <source>
        <dbReference type="Proteomes" id="UP000095287"/>
    </source>
</evidence>
<dbReference type="WBParaSite" id="L893_g33666.t1">
    <property type="protein sequence ID" value="L893_g33666.t1"/>
    <property type="gene ID" value="L893_g33666"/>
</dbReference>
<name>A0A1I8A7K7_9BILA</name>
<dbReference type="Proteomes" id="UP000095287">
    <property type="component" value="Unplaced"/>
</dbReference>
<accession>A0A1I8A7K7</accession>